<evidence type="ECO:0000256" key="6">
    <source>
        <dbReference type="ARBA" id="ARBA00045869"/>
    </source>
</evidence>
<dbReference type="EMBL" id="LBOW01000011">
    <property type="protein sequence ID" value="KKP44163.1"/>
    <property type="molecule type" value="Genomic_DNA"/>
</dbReference>
<protein>
    <recommendedName>
        <fullName evidence="3">Metallo-beta-lactamase domain-containing protein 1</fullName>
    </recommendedName>
    <alternativeName>
        <fullName evidence="4">Endoribonuclease MBLAC1</fullName>
    </alternativeName>
</protein>
<evidence type="ECO:0000256" key="4">
    <source>
        <dbReference type="ARBA" id="ARBA00032988"/>
    </source>
</evidence>
<gene>
    <name evidence="8" type="ORF">UR35_C0011G0049</name>
</gene>
<dbReference type="GO" id="GO:0005829">
    <property type="term" value="C:cytosol"/>
    <property type="evidence" value="ECO:0007669"/>
    <property type="project" value="UniProtKB-SubCell"/>
</dbReference>
<comment type="subcellular location">
    <subcellularLocation>
        <location evidence="1">Cytoplasm</location>
        <location evidence="1">Cytosol</location>
    </subcellularLocation>
</comment>
<comment type="function">
    <text evidence="6">Endoribonuclease that catalyzes the hydrolysis of histone-coding pre-mRNA 3'-end. Involved in histone pre-mRNA processing during the S-phase of the cell cycle, which is required for entering/progressing through S-phase. Cleaves histone pre-mRNA at a major and a minor cleavage site after the 5'-ACCCA-3' and the 5'-ACCCACA-3' sequence, respectively, and located downstream of the stem-loop. May require the presence of the HDE element located at the histone pre-RNA 3'-end to avoid non-specific cleavage.</text>
</comment>
<dbReference type="Gene3D" id="3.60.15.10">
    <property type="entry name" value="Ribonuclease Z/Hydroxyacylglutathione hydrolase-like"/>
    <property type="match status" value="1"/>
</dbReference>
<evidence type="ECO:0000313" key="8">
    <source>
        <dbReference type="EMBL" id="KKP44163.1"/>
    </source>
</evidence>
<dbReference type="InterPro" id="IPR039344">
    <property type="entry name" value="MBLAC1"/>
</dbReference>
<comment type="catalytic activity">
    <reaction evidence="5">
        <text>a ribonucleotidyl-ribonucleotide-RNA + H2O = a 3'-end ribonucleotide-RNA + a 5'-end 5'-phospho-ribonucleoside-RNA + H(+)</text>
        <dbReference type="Rhea" id="RHEA:68096"/>
        <dbReference type="Rhea" id="RHEA-COMP:15179"/>
        <dbReference type="Rhea" id="RHEA-COMP:17355"/>
        <dbReference type="Rhea" id="RHEA-COMP:17428"/>
        <dbReference type="ChEBI" id="CHEBI:15377"/>
        <dbReference type="ChEBI" id="CHEBI:15378"/>
        <dbReference type="ChEBI" id="CHEBI:74896"/>
        <dbReference type="ChEBI" id="CHEBI:138282"/>
        <dbReference type="ChEBI" id="CHEBI:173118"/>
    </reaction>
    <physiologicalReaction direction="left-to-right" evidence="5">
        <dbReference type="Rhea" id="RHEA:68097"/>
    </physiologicalReaction>
</comment>
<organism evidence="8 9">
    <name type="scientific">Candidatus Woesebacteria bacterium GW2011_GWB1_33_22</name>
    <dbReference type="NCBI Taxonomy" id="1618566"/>
    <lineage>
        <taxon>Bacteria</taxon>
        <taxon>Candidatus Woeseibacteriota</taxon>
    </lineage>
</organism>
<dbReference type="SUPFAM" id="SSF56281">
    <property type="entry name" value="Metallo-hydrolase/oxidoreductase"/>
    <property type="match status" value="1"/>
</dbReference>
<accession>A0A0F9ZIZ9</accession>
<comment type="caution">
    <text evidence="8">The sequence shown here is derived from an EMBL/GenBank/DDBJ whole genome shotgun (WGS) entry which is preliminary data.</text>
</comment>
<name>A0A0F9ZIZ9_9BACT</name>
<evidence type="ECO:0000256" key="5">
    <source>
        <dbReference type="ARBA" id="ARBA00044690"/>
    </source>
</evidence>
<dbReference type="PANTHER" id="PTHR23200">
    <property type="entry name" value="METALLO-BETA-LACTAMASE DOMAIN-CONTAINING PROTEIN 1"/>
    <property type="match status" value="1"/>
</dbReference>
<dbReference type="InterPro" id="IPR001279">
    <property type="entry name" value="Metallo-B-lactamas"/>
</dbReference>
<dbReference type="Pfam" id="PF00753">
    <property type="entry name" value="Lactamase_B"/>
    <property type="match status" value="1"/>
</dbReference>
<evidence type="ECO:0000256" key="1">
    <source>
        <dbReference type="ARBA" id="ARBA00004514"/>
    </source>
</evidence>
<feature type="domain" description="Metallo-beta-lactamase" evidence="7">
    <location>
        <begin position="23"/>
        <end position="183"/>
    </location>
</feature>
<evidence type="ECO:0000259" key="7">
    <source>
        <dbReference type="SMART" id="SM00849"/>
    </source>
</evidence>
<dbReference type="CDD" id="cd07711">
    <property type="entry name" value="MBLAC1-like_MBL-fold"/>
    <property type="match status" value="1"/>
</dbReference>
<reference evidence="8 9" key="1">
    <citation type="journal article" date="2015" name="Nature">
        <title>rRNA introns, odd ribosomes, and small enigmatic genomes across a large radiation of phyla.</title>
        <authorList>
            <person name="Brown C.T."/>
            <person name="Hug L.A."/>
            <person name="Thomas B.C."/>
            <person name="Sharon I."/>
            <person name="Castelle C.J."/>
            <person name="Singh A."/>
            <person name="Wilkins M.J."/>
            <person name="Williams K.H."/>
            <person name="Banfield J.F."/>
        </authorList>
    </citation>
    <scope>NUCLEOTIDE SEQUENCE [LARGE SCALE GENOMIC DNA]</scope>
</reference>
<proteinExistence type="predicted"/>
<evidence type="ECO:0000256" key="3">
    <source>
        <dbReference type="ARBA" id="ARBA00014856"/>
    </source>
</evidence>
<comment type="subunit">
    <text evidence="2">Homodimer.</text>
</comment>
<evidence type="ECO:0000313" key="9">
    <source>
        <dbReference type="Proteomes" id="UP000034778"/>
    </source>
</evidence>
<dbReference type="InterPro" id="IPR036866">
    <property type="entry name" value="RibonucZ/Hydroxyglut_hydro"/>
</dbReference>
<evidence type="ECO:0000256" key="2">
    <source>
        <dbReference type="ARBA" id="ARBA00011738"/>
    </source>
</evidence>
<dbReference type="SMART" id="SM00849">
    <property type="entry name" value="Lactamase_B"/>
    <property type="match status" value="1"/>
</dbReference>
<dbReference type="AlphaFoldDB" id="A0A0F9ZIZ9"/>
<dbReference type="STRING" id="1618566.UR35_C0011G0049"/>
<dbReference type="PANTHER" id="PTHR23200:SF48">
    <property type="entry name" value="METALLO-BETA-LACTAMASE DOMAIN-CONTAINING PROTEIN 1"/>
    <property type="match status" value="1"/>
</dbReference>
<dbReference type="Proteomes" id="UP000034778">
    <property type="component" value="Unassembled WGS sequence"/>
</dbReference>
<sequence>MNKVKVLVEGYAKVNADGTWDASSSITLIDTGSKKIIVDPGCNRKLLLNSLLNEKLTTGDIDVVFITHYHPDHCLLMGVFENAVVMDSIQYQKGPIGGDMGNEIPETDIKIIKTPGHSPDHSSLLVETKKGRVLVGADIFWWKENEEQEIDVEKNDDFASDMKTLVETRKEVLKIADFIIPGHGKMFRVEK</sequence>